<dbReference type="PRINTS" id="PR00050">
    <property type="entry name" value="COLDSHOCK"/>
</dbReference>
<sequence length="204" mass="22208">MLKILHLATGSMALPLSLVPAFDSEALPFLQQANALYLNLFGLLNLLHAPGAERFPRPAQRLVSALLISSVAIQALILLMPLESSGGQPAVLFSLSCAAAGVLLHLGLNLGGRAAPQQEQSQADGEDEPQWSDREIGTVKWFNSAKGFGFIARNTGEDVFVHFRAIRGEGHRVLVEGQRVEFSVIRRDRGLQAEDVIARPRPRR</sequence>
<organism evidence="4 5">
    <name type="scientific">Azotobacter chroococcum NCIMB 8003</name>
    <dbReference type="NCBI Taxonomy" id="1328314"/>
    <lineage>
        <taxon>Bacteria</taxon>
        <taxon>Pseudomonadati</taxon>
        <taxon>Pseudomonadota</taxon>
        <taxon>Gammaproteobacteria</taxon>
        <taxon>Pseudomonadales</taxon>
        <taxon>Pseudomonadaceae</taxon>
        <taxon>Azotobacter</taxon>
    </lineage>
</organism>
<name>A0A0C4WRE5_9GAMM</name>
<reference evidence="4 5" key="1">
    <citation type="journal article" date="2015" name="PLoS ONE">
        <title>Azotobacter Genomes: The Genome of Azotobacter chroococcum NCIMB 8003 (ATCC 4412).</title>
        <authorList>
            <person name="Robson R.L."/>
            <person name="Jones R."/>
            <person name="Robson R.M."/>
            <person name="Schwartz A."/>
            <person name="Richardson T.H."/>
        </authorList>
    </citation>
    <scope>NUCLEOTIDE SEQUENCE [LARGE SCALE GENOMIC DNA]</scope>
    <source>
        <strain evidence="4 5">NCIMB 8003</strain>
    </source>
</reference>
<protein>
    <submittedName>
        <fullName evidence="4">Cold-shock DNA-binding domain-containing protein</fullName>
    </submittedName>
</protein>
<evidence type="ECO:0000259" key="3">
    <source>
        <dbReference type="PROSITE" id="PS51857"/>
    </source>
</evidence>
<dbReference type="PANTHER" id="PTHR11544">
    <property type="entry name" value="COLD SHOCK DOMAIN CONTAINING PROTEINS"/>
    <property type="match status" value="1"/>
</dbReference>
<dbReference type="SMART" id="SM00357">
    <property type="entry name" value="CSP"/>
    <property type="match status" value="1"/>
</dbReference>
<dbReference type="STRING" id="1328314.Achr_14450"/>
<dbReference type="SUPFAM" id="SSF50249">
    <property type="entry name" value="Nucleic acid-binding proteins"/>
    <property type="match status" value="1"/>
</dbReference>
<dbReference type="InterPro" id="IPR019844">
    <property type="entry name" value="CSD_CS"/>
</dbReference>
<proteinExistence type="predicted"/>
<keyword evidence="5" id="KW-1185">Reference proteome</keyword>
<dbReference type="InterPro" id="IPR012340">
    <property type="entry name" value="NA-bd_OB-fold"/>
</dbReference>
<dbReference type="GO" id="GO:0005829">
    <property type="term" value="C:cytosol"/>
    <property type="evidence" value="ECO:0007669"/>
    <property type="project" value="UniProtKB-ARBA"/>
</dbReference>
<dbReference type="InterPro" id="IPR050181">
    <property type="entry name" value="Cold_shock_domain"/>
</dbReference>
<keyword evidence="2" id="KW-1133">Transmembrane helix</keyword>
<evidence type="ECO:0000313" key="5">
    <source>
        <dbReference type="Proteomes" id="UP000068210"/>
    </source>
</evidence>
<dbReference type="Proteomes" id="UP000068210">
    <property type="component" value="Chromosome"/>
</dbReference>
<dbReference type="HOGENOM" id="CLU_117621_1_0_6"/>
<dbReference type="CDD" id="cd04458">
    <property type="entry name" value="CSP_CDS"/>
    <property type="match status" value="1"/>
</dbReference>
<dbReference type="EMBL" id="CP010415">
    <property type="protein sequence ID" value="AJE20912.1"/>
    <property type="molecule type" value="Genomic_DNA"/>
</dbReference>
<evidence type="ECO:0000256" key="1">
    <source>
        <dbReference type="RuleBase" id="RU000408"/>
    </source>
</evidence>
<keyword evidence="4" id="KW-0238">DNA-binding</keyword>
<evidence type="ECO:0000256" key="2">
    <source>
        <dbReference type="SAM" id="Phobius"/>
    </source>
</evidence>
<dbReference type="GO" id="GO:0003677">
    <property type="term" value="F:DNA binding"/>
    <property type="evidence" value="ECO:0007669"/>
    <property type="project" value="UniProtKB-KW"/>
</dbReference>
<feature type="transmembrane region" description="Helical" evidence="2">
    <location>
        <begin position="62"/>
        <end position="82"/>
    </location>
</feature>
<dbReference type="InterPro" id="IPR011129">
    <property type="entry name" value="CSD"/>
</dbReference>
<dbReference type="AlphaFoldDB" id="A0A0C4WRE5"/>
<keyword evidence="2" id="KW-0472">Membrane</keyword>
<evidence type="ECO:0000313" key="4">
    <source>
        <dbReference type="EMBL" id="AJE20912.1"/>
    </source>
</evidence>
<dbReference type="InterPro" id="IPR048090">
    <property type="entry name" value="CSP_N_ext_dom"/>
</dbReference>
<feature type="transmembrane region" description="Helical" evidence="2">
    <location>
        <begin position="88"/>
        <end position="108"/>
    </location>
</feature>
<dbReference type="Gene3D" id="2.40.50.140">
    <property type="entry name" value="Nucleic acid-binding proteins"/>
    <property type="match status" value="1"/>
</dbReference>
<gene>
    <name evidence="4" type="ORF">Achr_14450</name>
</gene>
<dbReference type="RefSeq" id="WP_039803148.1">
    <property type="nucleotide sequence ID" value="NZ_CP010415.1"/>
</dbReference>
<dbReference type="InterPro" id="IPR002059">
    <property type="entry name" value="CSP_DNA-bd"/>
</dbReference>
<dbReference type="PROSITE" id="PS00352">
    <property type="entry name" value="CSD_1"/>
    <property type="match status" value="1"/>
</dbReference>
<feature type="domain" description="CSD" evidence="3">
    <location>
        <begin position="134"/>
        <end position="198"/>
    </location>
</feature>
<dbReference type="KEGG" id="acx:Achr_14450"/>
<dbReference type="NCBIfam" id="NF041604">
    <property type="entry name" value="CSP_NTE_dom"/>
    <property type="match status" value="1"/>
</dbReference>
<accession>A0A0C4WRE5</accession>
<keyword evidence="2" id="KW-0812">Transmembrane</keyword>
<dbReference type="PROSITE" id="PS51857">
    <property type="entry name" value="CSD_2"/>
    <property type="match status" value="1"/>
</dbReference>
<comment type="subcellular location">
    <subcellularLocation>
        <location evidence="1">Cytoplasm</location>
    </subcellularLocation>
</comment>
<dbReference type="Pfam" id="PF00313">
    <property type="entry name" value="CSD"/>
    <property type="match status" value="1"/>
</dbReference>